<dbReference type="AlphaFoldDB" id="A0A9P1DIV0"/>
<accession>A0A9P1DIV0</accession>
<feature type="non-terminal residue" evidence="2">
    <location>
        <position position="1"/>
    </location>
</feature>
<feature type="compositionally biased region" description="Polar residues" evidence="1">
    <location>
        <begin position="193"/>
        <end position="220"/>
    </location>
</feature>
<reference evidence="3" key="2">
    <citation type="submission" date="2024-04" db="EMBL/GenBank/DDBJ databases">
        <authorList>
            <person name="Chen Y."/>
            <person name="Shah S."/>
            <person name="Dougan E. K."/>
            <person name="Thang M."/>
            <person name="Chan C."/>
        </authorList>
    </citation>
    <scope>NUCLEOTIDE SEQUENCE [LARGE SCALE GENOMIC DNA]</scope>
</reference>
<protein>
    <submittedName>
        <fullName evidence="2">Uncharacterized protein</fullName>
    </submittedName>
</protein>
<feature type="compositionally biased region" description="Acidic residues" evidence="1">
    <location>
        <begin position="37"/>
        <end position="58"/>
    </location>
</feature>
<keyword evidence="4" id="KW-1185">Reference proteome</keyword>
<evidence type="ECO:0000313" key="4">
    <source>
        <dbReference type="Proteomes" id="UP001152797"/>
    </source>
</evidence>
<evidence type="ECO:0000313" key="3">
    <source>
        <dbReference type="EMBL" id="CAL1164361.1"/>
    </source>
</evidence>
<evidence type="ECO:0000313" key="2">
    <source>
        <dbReference type="EMBL" id="CAI4010986.1"/>
    </source>
</evidence>
<feature type="region of interest" description="Disordered" evidence="1">
    <location>
        <begin position="30"/>
        <end position="64"/>
    </location>
</feature>
<dbReference type="Proteomes" id="UP001152797">
    <property type="component" value="Unassembled WGS sequence"/>
</dbReference>
<dbReference type="EMBL" id="CAMXCT010004990">
    <property type="protein sequence ID" value="CAI4010986.1"/>
    <property type="molecule type" value="Genomic_DNA"/>
</dbReference>
<name>A0A9P1DIV0_9DINO</name>
<proteinExistence type="predicted"/>
<sequence>MSLSQMSAMGTSKEAAGIFRQGCLQNPRKPRILRECGDEDIGSNSTDDFEMGNDEELPVGERPSRNSFYSWTDRRLQADGSTSASNRFMHEEQRKELGIYLGNLRLSSSSGNSFKATVRQMLDDGGKRMPALRRQACDGSWARCVADCWGMVVHSEEDVNSEFIAMEEEDYERLRELASERVPDESEAAVEVSRNSFQSWTDRSSQNVGSTSTSNRFAHE</sequence>
<gene>
    <name evidence="2" type="ORF">C1SCF055_LOCUS36199</name>
</gene>
<comment type="caution">
    <text evidence="2">The sequence shown here is derived from an EMBL/GenBank/DDBJ whole genome shotgun (WGS) entry which is preliminary data.</text>
</comment>
<reference evidence="2" key="1">
    <citation type="submission" date="2022-10" db="EMBL/GenBank/DDBJ databases">
        <authorList>
            <person name="Chen Y."/>
            <person name="Dougan E. K."/>
            <person name="Chan C."/>
            <person name="Rhodes N."/>
            <person name="Thang M."/>
        </authorList>
    </citation>
    <scope>NUCLEOTIDE SEQUENCE</scope>
</reference>
<dbReference type="EMBL" id="CAMXCT020004990">
    <property type="protein sequence ID" value="CAL1164361.1"/>
    <property type="molecule type" value="Genomic_DNA"/>
</dbReference>
<feature type="region of interest" description="Disordered" evidence="1">
    <location>
        <begin position="180"/>
        <end position="220"/>
    </location>
</feature>
<evidence type="ECO:0000256" key="1">
    <source>
        <dbReference type="SAM" id="MobiDB-lite"/>
    </source>
</evidence>
<organism evidence="2">
    <name type="scientific">Cladocopium goreaui</name>
    <dbReference type="NCBI Taxonomy" id="2562237"/>
    <lineage>
        <taxon>Eukaryota</taxon>
        <taxon>Sar</taxon>
        <taxon>Alveolata</taxon>
        <taxon>Dinophyceae</taxon>
        <taxon>Suessiales</taxon>
        <taxon>Symbiodiniaceae</taxon>
        <taxon>Cladocopium</taxon>
    </lineage>
</organism>
<dbReference type="EMBL" id="CAMXCT030004990">
    <property type="protein sequence ID" value="CAL4798298.1"/>
    <property type="molecule type" value="Genomic_DNA"/>
</dbReference>